<comment type="caution">
    <text evidence="8">The sequence shown here is derived from an EMBL/GenBank/DDBJ whole genome shotgun (WGS) entry which is preliminary data.</text>
</comment>
<dbReference type="InterPro" id="IPR043149">
    <property type="entry name" value="TagF_N"/>
</dbReference>
<evidence type="ECO:0000256" key="3">
    <source>
        <dbReference type="ARBA" id="ARBA00022475"/>
    </source>
</evidence>
<dbReference type="GO" id="GO:0047355">
    <property type="term" value="F:CDP-glycerol glycerophosphotransferase activity"/>
    <property type="evidence" value="ECO:0007669"/>
    <property type="project" value="InterPro"/>
</dbReference>
<sequence length="460" mass="50809">MIEAPLMSIPQKLRSVAKRIAKDSLFGRRIPAAYRATAQAPVDPHKVVFLENKDDDLPDSFALVERCARERYGLDTVFISLHETSVPRTRYFENCVAAAREIATARYVFLNDASQLASCLPLRPETKIAQLWHACGAFKKWGMSTAGLAFGGTREELLRHPYYGNLSLVTVSSPDVAWAYAEAMVLEDTPGIIKPLGVSRTDVFFDDAFLAGARARLEHAFPQAEGKKVILYAPTFRGHVSNATGPDALDVRALMHAIGDEYVLVVKHHPFVKHPTPIPDDCQDFAFLDDGSLPIDVLLSCADVCISDYSSLVFEYSLFGRPMAFFAYDLDEYKDWRNFYYDYDELTPGPVLATNEELIDYLTHVDERFDAAQVEAFRAKFMSACDGHATERICTEMFGDAPAQDDGRNGEEARSNAAPRHAGAPSEPHGSSGFSNAEAPDASRMSRASSSNAAAVERRA</sequence>
<gene>
    <name evidence="8" type="ORF">HMPREF0762_01757</name>
</gene>
<evidence type="ECO:0000256" key="7">
    <source>
        <dbReference type="SAM" id="MobiDB-lite"/>
    </source>
</evidence>
<dbReference type="InterPro" id="IPR043148">
    <property type="entry name" value="TagF_C"/>
</dbReference>
<dbReference type="AlphaFoldDB" id="D0WIT2"/>
<dbReference type="Gene3D" id="3.40.50.12580">
    <property type="match status" value="1"/>
</dbReference>
<proteinExistence type="inferred from homology"/>
<evidence type="ECO:0000313" key="8">
    <source>
        <dbReference type="EMBL" id="EEZ60280.1"/>
    </source>
</evidence>
<dbReference type="Gene3D" id="3.40.50.11820">
    <property type="match status" value="1"/>
</dbReference>
<evidence type="ECO:0000313" key="9">
    <source>
        <dbReference type="Proteomes" id="UP000006001"/>
    </source>
</evidence>
<dbReference type="GO" id="GO:0019350">
    <property type="term" value="P:teichoic acid biosynthetic process"/>
    <property type="evidence" value="ECO:0007669"/>
    <property type="project" value="UniProtKB-KW"/>
</dbReference>
<reference evidence="8" key="1">
    <citation type="submission" date="2009-10" db="EMBL/GenBank/DDBJ databases">
        <authorList>
            <person name="Weinstock G."/>
            <person name="Sodergren E."/>
            <person name="Clifton S."/>
            <person name="Fulton L."/>
            <person name="Fulton B."/>
            <person name="Courtney L."/>
            <person name="Fronick C."/>
            <person name="Harrison M."/>
            <person name="Strong C."/>
            <person name="Farmer C."/>
            <person name="Delahaunty K."/>
            <person name="Markovic C."/>
            <person name="Hall O."/>
            <person name="Minx P."/>
            <person name="Tomlinson C."/>
            <person name="Mitreva M."/>
            <person name="Nelson J."/>
            <person name="Hou S."/>
            <person name="Wollam A."/>
            <person name="Pepin K.H."/>
            <person name="Johnson M."/>
            <person name="Bhonagiri V."/>
            <person name="Nash W.E."/>
            <person name="Warren W."/>
            <person name="Chinwalla A."/>
            <person name="Mardis E.R."/>
            <person name="Wilson R.K."/>
        </authorList>
    </citation>
    <scope>NUCLEOTIDE SEQUENCE [LARGE SCALE GENOMIC DNA]</scope>
    <source>
        <strain evidence="8">ATCC 700122</strain>
    </source>
</reference>
<dbReference type="InterPro" id="IPR007554">
    <property type="entry name" value="Glycerophosphate_synth"/>
</dbReference>
<evidence type="ECO:0000256" key="6">
    <source>
        <dbReference type="ARBA" id="ARBA00023136"/>
    </source>
</evidence>
<organism evidence="8 9">
    <name type="scientific">Slackia exigua (strain ATCC 700122 / DSM 15923 / CIP 105133 / JCM 11022 / KCTC 5966 / S-7)</name>
    <dbReference type="NCBI Taxonomy" id="649764"/>
    <lineage>
        <taxon>Bacteria</taxon>
        <taxon>Bacillati</taxon>
        <taxon>Actinomycetota</taxon>
        <taxon>Coriobacteriia</taxon>
        <taxon>Eggerthellales</taxon>
        <taxon>Eggerthellaceae</taxon>
        <taxon>Slackia</taxon>
    </lineage>
</organism>
<dbReference type="STRING" id="649764.HMPREF0762_01757"/>
<dbReference type="PANTHER" id="PTHR37316">
    <property type="entry name" value="TEICHOIC ACID GLYCEROL-PHOSPHATE PRIMASE"/>
    <property type="match status" value="1"/>
</dbReference>
<keyword evidence="4" id="KW-0808">Transferase</keyword>
<accession>D0WIT2</accession>
<evidence type="ECO:0000256" key="5">
    <source>
        <dbReference type="ARBA" id="ARBA00022944"/>
    </source>
</evidence>
<comment type="subcellular location">
    <subcellularLocation>
        <location evidence="1">Cell membrane</location>
        <topology evidence="1">Peripheral membrane protein</topology>
    </subcellularLocation>
</comment>
<comment type="similarity">
    <text evidence="2">Belongs to the CDP-glycerol glycerophosphotransferase family.</text>
</comment>
<protein>
    <submittedName>
        <fullName evidence="8">CDP-glycerol:poly(Glycerophosphate) glycerophosphotransferase</fullName>
    </submittedName>
</protein>
<dbReference type="Proteomes" id="UP000006001">
    <property type="component" value="Unassembled WGS sequence"/>
</dbReference>
<dbReference type="HOGENOM" id="CLU_029598_0_0_11"/>
<dbReference type="PANTHER" id="PTHR37316:SF2">
    <property type="entry name" value="TEICHOIC ACID RIBITOL-PHOSPHATE POLYMERASE TARK"/>
    <property type="match status" value="1"/>
</dbReference>
<feature type="compositionally biased region" description="Basic and acidic residues" evidence="7">
    <location>
        <begin position="405"/>
        <end position="414"/>
    </location>
</feature>
<feature type="compositionally biased region" description="Low complexity" evidence="7">
    <location>
        <begin position="439"/>
        <end position="460"/>
    </location>
</feature>
<dbReference type="InterPro" id="IPR051612">
    <property type="entry name" value="Teichoic_Acid_Biosynth"/>
</dbReference>
<feature type="region of interest" description="Disordered" evidence="7">
    <location>
        <begin position="399"/>
        <end position="460"/>
    </location>
</feature>
<keyword evidence="9" id="KW-1185">Reference proteome</keyword>
<keyword evidence="3" id="KW-1003">Cell membrane</keyword>
<dbReference type="Pfam" id="PF04464">
    <property type="entry name" value="Glyphos_transf"/>
    <property type="match status" value="1"/>
</dbReference>
<name>D0WIT2_SLAES</name>
<evidence type="ECO:0000256" key="4">
    <source>
        <dbReference type="ARBA" id="ARBA00022679"/>
    </source>
</evidence>
<dbReference type="EMBL" id="ACUX02000019">
    <property type="protein sequence ID" value="EEZ60280.1"/>
    <property type="molecule type" value="Genomic_DNA"/>
</dbReference>
<evidence type="ECO:0000256" key="1">
    <source>
        <dbReference type="ARBA" id="ARBA00004202"/>
    </source>
</evidence>
<dbReference type="SUPFAM" id="SSF53756">
    <property type="entry name" value="UDP-Glycosyltransferase/glycogen phosphorylase"/>
    <property type="match status" value="1"/>
</dbReference>
<evidence type="ECO:0000256" key="2">
    <source>
        <dbReference type="ARBA" id="ARBA00010488"/>
    </source>
</evidence>
<dbReference type="eggNOG" id="COG1887">
    <property type="taxonomic scope" value="Bacteria"/>
</dbReference>
<keyword evidence="5" id="KW-0777">Teichoic acid biosynthesis</keyword>
<dbReference type="GO" id="GO:0005886">
    <property type="term" value="C:plasma membrane"/>
    <property type="evidence" value="ECO:0007669"/>
    <property type="project" value="UniProtKB-SubCell"/>
</dbReference>
<keyword evidence="6" id="KW-0472">Membrane</keyword>